<reference evidence="5 6" key="1">
    <citation type="submission" date="2020-08" db="EMBL/GenBank/DDBJ databases">
        <title>Sequencing the genomes of 1000 actinobacteria strains.</title>
        <authorList>
            <person name="Klenk H.-P."/>
        </authorList>
    </citation>
    <scope>NUCLEOTIDE SEQUENCE [LARGE SCALE GENOMIC DNA]</scope>
    <source>
        <strain evidence="5 6">DSM 46887</strain>
    </source>
</reference>
<name>A0A7W9IB28_9ACTN</name>
<dbReference type="InterPro" id="IPR017853">
    <property type="entry name" value="GH"/>
</dbReference>
<gene>
    <name evidence="5" type="ORF">F4562_000327</name>
</gene>
<evidence type="ECO:0000256" key="1">
    <source>
        <dbReference type="ARBA" id="ARBA00005336"/>
    </source>
</evidence>
<dbReference type="PANTHER" id="PTHR42715">
    <property type="entry name" value="BETA-GLUCOSIDASE"/>
    <property type="match status" value="1"/>
</dbReference>
<dbReference type="InterPro" id="IPR002772">
    <property type="entry name" value="Glyco_hydro_3_C"/>
</dbReference>
<dbReference type="Proteomes" id="UP000540685">
    <property type="component" value="Unassembled WGS sequence"/>
</dbReference>
<dbReference type="InterPro" id="IPR036881">
    <property type="entry name" value="Glyco_hydro_3_C_sf"/>
</dbReference>
<feature type="domain" description="Fibronectin type III-like" evidence="4">
    <location>
        <begin position="663"/>
        <end position="736"/>
    </location>
</feature>
<dbReference type="InterPro" id="IPR026891">
    <property type="entry name" value="Fn3-like"/>
</dbReference>
<dbReference type="InterPro" id="IPR050288">
    <property type="entry name" value="Cellulose_deg_GH3"/>
</dbReference>
<dbReference type="SMART" id="SM01217">
    <property type="entry name" value="Fn3_like"/>
    <property type="match status" value="1"/>
</dbReference>
<evidence type="ECO:0000256" key="2">
    <source>
        <dbReference type="ARBA" id="ARBA00022801"/>
    </source>
</evidence>
<evidence type="ECO:0000256" key="3">
    <source>
        <dbReference type="SAM" id="SignalP"/>
    </source>
</evidence>
<keyword evidence="5" id="KW-0326">Glycosidase</keyword>
<dbReference type="AlphaFoldDB" id="A0A7W9IB28"/>
<keyword evidence="6" id="KW-1185">Reference proteome</keyword>
<protein>
    <submittedName>
        <fullName evidence="5">Beta-glucosidase</fullName>
        <ecNumber evidence="5">3.2.1.21</ecNumber>
    </submittedName>
</protein>
<dbReference type="InterPro" id="IPR036962">
    <property type="entry name" value="Glyco_hydro_3_N_sf"/>
</dbReference>
<comment type="caution">
    <text evidence="5">The sequence shown here is derived from an EMBL/GenBank/DDBJ whole genome shotgun (WGS) entry which is preliminary data.</text>
</comment>
<dbReference type="SUPFAM" id="SSF52279">
    <property type="entry name" value="Beta-D-glucan exohydrolase, C-terminal domain"/>
    <property type="match status" value="1"/>
</dbReference>
<dbReference type="PANTHER" id="PTHR42715:SF10">
    <property type="entry name" value="BETA-GLUCOSIDASE"/>
    <property type="match status" value="1"/>
</dbReference>
<dbReference type="EMBL" id="JACHMP010000001">
    <property type="protein sequence ID" value="MBB5817265.1"/>
    <property type="molecule type" value="Genomic_DNA"/>
</dbReference>
<evidence type="ECO:0000313" key="6">
    <source>
        <dbReference type="Proteomes" id="UP000540685"/>
    </source>
</evidence>
<keyword evidence="2 5" id="KW-0378">Hydrolase</keyword>
<dbReference type="InterPro" id="IPR013783">
    <property type="entry name" value="Ig-like_fold"/>
</dbReference>
<feature type="chain" id="PRO_5031189174" evidence="3">
    <location>
        <begin position="33"/>
        <end position="748"/>
    </location>
</feature>
<evidence type="ECO:0000259" key="4">
    <source>
        <dbReference type="SMART" id="SM01217"/>
    </source>
</evidence>
<accession>A0A7W9IB28</accession>
<dbReference type="Pfam" id="PF01915">
    <property type="entry name" value="Glyco_hydro_3_C"/>
    <property type="match status" value="1"/>
</dbReference>
<comment type="similarity">
    <text evidence="1">Belongs to the glycosyl hydrolase 3 family.</text>
</comment>
<dbReference type="EC" id="3.2.1.21" evidence="5"/>
<dbReference type="RefSeq" id="WP_221207698.1">
    <property type="nucleotide sequence ID" value="NZ_JACHMP010000001.1"/>
</dbReference>
<dbReference type="Pfam" id="PF00933">
    <property type="entry name" value="Glyco_hydro_3"/>
    <property type="match status" value="1"/>
</dbReference>
<dbReference type="GO" id="GO:0008422">
    <property type="term" value="F:beta-glucosidase activity"/>
    <property type="evidence" value="ECO:0007669"/>
    <property type="project" value="UniProtKB-EC"/>
</dbReference>
<dbReference type="GO" id="GO:0005975">
    <property type="term" value="P:carbohydrate metabolic process"/>
    <property type="evidence" value="ECO:0007669"/>
    <property type="project" value="InterPro"/>
</dbReference>
<dbReference type="SUPFAM" id="SSF51445">
    <property type="entry name" value="(Trans)glycosidases"/>
    <property type="match status" value="1"/>
</dbReference>
<dbReference type="Gene3D" id="2.60.40.10">
    <property type="entry name" value="Immunoglobulins"/>
    <property type="match status" value="1"/>
</dbReference>
<organism evidence="5 6">
    <name type="scientific">Streptosporangium becharense</name>
    <dbReference type="NCBI Taxonomy" id="1816182"/>
    <lineage>
        <taxon>Bacteria</taxon>
        <taxon>Bacillati</taxon>
        <taxon>Actinomycetota</taxon>
        <taxon>Actinomycetes</taxon>
        <taxon>Streptosporangiales</taxon>
        <taxon>Streptosporangiaceae</taxon>
        <taxon>Streptosporangium</taxon>
    </lineage>
</organism>
<proteinExistence type="inferred from homology"/>
<dbReference type="Gene3D" id="3.20.20.300">
    <property type="entry name" value="Glycoside hydrolase, family 3, N-terminal domain"/>
    <property type="match status" value="1"/>
</dbReference>
<dbReference type="Gene3D" id="3.40.50.1700">
    <property type="entry name" value="Glycoside hydrolase family 3 C-terminal domain"/>
    <property type="match status" value="1"/>
</dbReference>
<dbReference type="InterPro" id="IPR001764">
    <property type="entry name" value="Glyco_hydro_3_N"/>
</dbReference>
<evidence type="ECO:0000313" key="5">
    <source>
        <dbReference type="EMBL" id="MBB5817265.1"/>
    </source>
</evidence>
<keyword evidence="3" id="KW-0732">Signal</keyword>
<sequence>MHHRTRRGRRIALALCLAVPATVLHVTTASTAASTAAPPACPWMDTAKSADARARALLDASTLEQKMRWLVEQPAAEPQRTEFPDGVVYPAQVACTPTLTYTDGPFGIRGDTGVTAFPAPIAQAASWNTALSTAKGRTLADEAFRKRRNVLLGPSIAGGRTPLNGRTSEYLGEDPLLSGTLAAAEIQGIQKGSPQAPVLSVLKHFVGNEQETDRTLSSSNIDERTLHEIYNLPFEIAVRKGSPGGVMCAYNQVNGVHSCENPTLLTDHLHKEMGFGGFVVSDFWAVTSTAPSLRAGLDQELNKPSFWTPEKLKAALAAGQITAVQIDTAAFRVVRALITAGLFDRPLPTTATADVSTPANQAVARQVAEEGSVLLKNEDAALPLGGRGQTIAVIGPTASRNPTNGVSASTVCSATWFLPPGGTYVDCPAPVAPLDAITARAARDGSRVVFDDGSDPAKAARTAADADVAVVFGYYTEGEFTDLADLSLDGDGDALISAVAAANPRTVAVLETGGPVLMPWVDEVEAVLQAWYPGVQQGNAITALLWGDVNPSGKLPQTFPASLEDLPTAGSPRRYPGVLPGGGTERPEGDQSIRQVDYSEGLKVGYRWYDDQGIEPLFPFGHGLSYTTFSYSTLSVTPPLPDGRRPIKVRFQVTNTGTRSGTEVAQVYLGLPARAGEPPQRLAGWTRVSLAPGASRMVEVVLDPAAPNRPLSYWDAAADRWVTPSGQYTVRIGTSSRGISLTGTFRIS</sequence>
<dbReference type="Pfam" id="PF14310">
    <property type="entry name" value="Fn3-like"/>
    <property type="match status" value="1"/>
</dbReference>
<feature type="signal peptide" evidence="3">
    <location>
        <begin position="1"/>
        <end position="32"/>
    </location>
</feature>
<dbReference type="PRINTS" id="PR00133">
    <property type="entry name" value="GLHYDRLASE3"/>
</dbReference>